<reference evidence="8" key="1">
    <citation type="journal article" date="2019" name="Int. J. Syst. Evol. Microbiol.">
        <title>The Global Catalogue of Microorganisms (GCM) 10K type strain sequencing project: providing services to taxonomists for standard genome sequencing and annotation.</title>
        <authorList>
            <consortium name="The Broad Institute Genomics Platform"/>
            <consortium name="The Broad Institute Genome Sequencing Center for Infectious Disease"/>
            <person name="Wu L."/>
            <person name="Ma J."/>
        </authorList>
    </citation>
    <scope>NUCLEOTIDE SEQUENCE [LARGE SCALE GENOMIC DNA]</scope>
    <source>
        <strain evidence="8">JCM 12125</strain>
    </source>
</reference>
<feature type="transmembrane region" description="Helical" evidence="6">
    <location>
        <begin position="80"/>
        <end position="97"/>
    </location>
</feature>
<feature type="transmembrane region" description="Helical" evidence="6">
    <location>
        <begin position="229"/>
        <end position="255"/>
    </location>
</feature>
<feature type="transmembrane region" description="Helical" evidence="6">
    <location>
        <begin position="332"/>
        <end position="353"/>
    </location>
</feature>
<dbReference type="PANTHER" id="PTHR42718:SF9">
    <property type="entry name" value="MAJOR FACILITATOR SUPERFAMILY MULTIDRUG TRANSPORTER MFSC"/>
    <property type="match status" value="1"/>
</dbReference>
<dbReference type="EMBL" id="JBHSLF010000055">
    <property type="protein sequence ID" value="MFC5346100.1"/>
    <property type="molecule type" value="Genomic_DNA"/>
</dbReference>
<protein>
    <submittedName>
        <fullName evidence="7">MFS transporter</fullName>
    </submittedName>
</protein>
<comment type="caution">
    <text evidence="7">The sequence shown here is derived from an EMBL/GenBank/DDBJ whole genome shotgun (WGS) entry which is preliminary data.</text>
</comment>
<gene>
    <name evidence="7" type="ORF">ACFPIE_19455</name>
</gene>
<feature type="transmembrane region" description="Helical" evidence="6">
    <location>
        <begin position="40"/>
        <end position="60"/>
    </location>
</feature>
<evidence type="ECO:0000256" key="4">
    <source>
        <dbReference type="ARBA" id="ARBA00022989"/>
    </source>
</evidence>
<accession>A0ABW0FWV6</accession>
<feature type="transmembrane region" description="Helical" evidence="6">
    <location>
        <begin position="517"/>
        <end position="534"/>
    </location>
</feature>
<keyword evidence="2" id="KW-0813">Transport</keyword>
<feature type="transmembrane region" description="Helical" evidence="6">
    <location>
        <begin position="132"/>
        <end position="155"/>
    </location>
</feature>
<feature type="transmembrane region" description="Helical" evidence="6">
    <location>
        <begin position="261"/>
        <end position="279"/>
    </location>
</feature>
<dbReference type="InterPro" id="IPR036259">
    <property type="entry name" value="MFS_trans_sf"/>
</dbReference>
<feature type="transmembrane region" description="Helical" evidence="6">
    <location>
        <begin position="365"/>
        <end position="384"/>
    </location>
</feature>
<feature type="transmembrane region" description="Helical" evidence="6">
    <location>
        <begin position="197"/>
        <end position="217"/>
    </location>
</feature>
<evidence type="ECO:0000256" key="2">
    <source>
        <dbReference type="ARBA" id="ARBA00022448"/>
    </source>
</evidence>
<evidence type="ECO:0000256" key="3">
    <source>
        <dbReference type="ARBA" id="ARBA00022692"/>
    </source>
</evidence>
<keyword evidence="3 6" id="KW-0812">Transmembrane</keyword>
<evidence type="ECO:0000256" key="5">
    <source>
        <dbReference type="ARBA" id="ARBA00023136"/>
    </source>
</evidence>
<organism evidence="7 8">
    <name type="scientific">Brevundimonas staleyi</name>
    <dbReference type="NCBI Taxonomy" id="74326"/>
    <lineage>
        <taxon>Bacteria</taxon>
        <taxon>Pseudomonadati</taxon>
        <taxon>Pseudomonadota</taxon>
        <taxon>Alphaproteobacteria</taxon>
        <taxon>Caulobacterales</taxon>
        <taxon>Caulobacteraceae</taxon>
        <taxon>Brevundimonas</taxon>
    </lineage>
</organism>
<dbReference type="PANTHER" id="PTHR42718">
    <property type="entry name" value="MAJOR FACILITATOR SUPERFAMILY MULTIDRUG TRANSPORTER MFSC"/>
    <property type="match status" value="1"/>
</dbReference>
<name>A0ABW0FWV6_9CAUL</name>
<keyword evidence="4 6" id="KW-1133">Transmembrane helix</keyword>
<dbReference type="SUPFAM" id="SSF103473">
    <property type="entry name" value="MFS general substrate transporter"/>
    <property type="match status" value="1"/>
</dbReference>
<evidence type="ECO:0000313" key="8">
    <source>
        <dbReference type="Proteomes" id="UP001596152"/>
    </source>
</evidence>
<evidence type="ECO:0000256" key="6">
    <source>
        <dbReference type="SAM" id="Phobius"/>
    </source>
</evidence>
<dbReference type="Gene3D" id="1.20.1250.20">
    <property type="entry name" value="MFS general substrate transporter like domains"/>
    <property type="match status" value="1"/>
</dbReference>
<proteinExistence type="predicted"/>
<keyword evidence="5 6" id="KW-0472">Membrane</keyword>
<feature type="transmembrane region" description="Helical" evidence="6">
    <location>
        <begin position="424"/>
        <end position="446"/>
    </location>
</feature>
<comment type="subcellular location">
    <subcellularLocation>
        <location evidence="1">Membrane</location>
        <topology evidence="1">Multi-pass membrane protein</topology>
    </subcellularLocation>
</comment>
<dbReference type="RefSeq" id="WP_374038332.1">
    <property type="nucleotide sequence ID" value="NZ_CP169082.1"/>
</dbReference>
<sequence>MSRRNYALPWAQYVETLQPHERPMLPGSPATPDHTLPYRLAYGAVGMLVTATGGIGAAMITANTQQLVGALGVSTTEAAWLPVVYVMTNACMNLLLIKFRQQYGLRLFAQIFLIAYVLIAVGAFFFEDYGSTLIVRAFAGMAAAALTSLGFLYTIQAFPAAHRLKGLILAIGASSLALPAVRLFSNHLVELSEWQGFHAFELGLSLLSLAAVFALRLPPSEKMKVFDPLDFVTFALFAPGIALLCAVLGLGRIVWWTEAAWIGWALIGSIVLLTTALLVEFNRKTPLINLSWLSGPVIVRLALVIIGVRIVLSEQTTGAVGLMTQLGVGPDQMHGLFGLILLATAAGSLISAFTMNPAKLDKPIAIALALIAVGAFIDSHATVLTRPAQLYLSQTMLAFAAAFFIGPAMIQGVGQVLQKGAQNLVSFIVVFSMGQNIGGLIGTALIGTLETVREKYHSSQLSESITLGDPLVVQRLQQLSGAYARTLGDPTLRAAEGQVLLQQQITQQAHVLAYNDVFLLMSIFAALGCAWVTFNHFRPRLQARLAERDAASAAAAVE</sequence>
<feature type="transmembrane region" description="Helical" evidence="6">
    <location>
        <begin position="291"/>
        <end position="312"/>
    </location>
</feature>
<evidence type="ECO:0000256" key="1">
    <source>
        <dbReference type="ARBA" id="ARBA00004141"/>
    </source>
</evidence>
<feature type="transmembrane region" description="Helical" evidence="6">
    <location>
        <begin position="167"/>
        <end position="185"/>
    </location>
</feature>
<feature type="transmembrane region" description="Helical" evidence="6">
    <location>
        <begin position="104"/>
        <end position="126"/>
    </location>
</feature>
<evidence type="ECO:0000313" key="7">
    <source>
        <dbReference type="EMBL" id="MFC5346100.1"/>
    </source>
</evidence>
<feature type="transmembrane region" description="Helical" evidence="6">
    <location>
        <begin position="396"/>
        <end position="417"/>
    </location>
</feature>
<keyword evidence="8" id="KW-1185">Reference proteome</keyword>
<dbReference type="Proteomes" id="UP001596152">
    <property type="component" value="Unassembled WGS sequence"/>
</dbReference>